<comment type="caution">
    <text evidence="5">The sequence shown here is derived from an EMBL/GenBank/DDBJ whole genome shotgun (WGS) entry which is preliminary data.</text>
</comment>
<proteinExistence type="predicted"/>
<feature type="domain" description="ABC transporter" evidence="4">
    <location>
        <begin position="433"/>
        <end position="698"/>
    </location>
</feature>
<evidence type="ECO:0000259" key="4">
    <source>
        <dbReference type="PROSITE" id="PS50893"/>
    </source>
</evidence>
<dbReference type="PROSITE" id="PS00211">
    <property type="entry name" value="ABC_TRANSPORTER_1"/>
    <property type="match status" value="1"/>
</dbReference>
<protein>
    <recommendedName>
        <fullName evidence="4">ABC transporter domain-containing protein</fullName>
    </recommendedName>
</protein>
<dbReference type="SMART" id="SM00382">
    <property type="entry name" value="AAA"/>
    <property type="match status" value="1"/>
</dbReference>
<accession>A0A8H8CLZ5</accession>
<dbReference type="EMBL" id="JAFIQS010000005">
    <property type="protein sequence ID" value="KAG5169549.1"/>
    <property type="molecule type" value="Genomic_DNA"/>
</dbReference>
<organism evidence="5">
    <name type="scientific">Psilocybe cubensis</name>
    <name type="common">Psychedelic mushroom</name>
    <name type="synonym">Stropharia cubensis</name>
    <dbReference type="NCBI Taxonomy" id="181762"/>
    <lineage>
        <taxon>Eukaryota</taxon>
        <taxon>Fungi</taxon>
        <taxon>Dikarya</taxon>
        <taxon>Basidiomycota</taxon>
        <taxon>Agaricomycotina</taxon>
        <taxon>Agaricomycetes</taxon>
        <taxon>Agaricomycetidae</taxon>
        <taxon>Agaricales</taxon>
        <taxon>Agaricineae</taxon>
        <taxon>Strophariaceae</taxon>
        <taxon>Psilocybe</taxon>
    </lineage>
</organism>
<dbReference type="Gene3D" id="3.40.50.300">
    <property type="entry name" value="P-loop containing nucleotide triphosphate hydrolases"/>
    <property type="match status" value="1"/>
</dbReference>
<evidence type="ECO:0000256" key="3">
    <source>
        <dbReference type="SAM" id="Phobius"/>
    </source>
</evidence>
<dbReference type="InterPro" id="IPR027417">
    <property type="entry name" value="P-loop_NTPase"/>
</dbReference>
<reference evidence="5" key="1">
    <citation type="submission" date="2021-02" db="EMBL/GenBank/DDBJ databases">
        <title>Psilocybe cubensis genome.</title>
        <authorList>
            <person name="Mckernan K.J."/>
            <person name="Crawford S."/>
            <person name="Trippe A."/>
            <person name="Kane L.T."/>
            <person name="Mclaughlin S."/>
        </authorList>
    </citation>
    <scope>NUCLEOTIDE SEQUENCE [LARGE SCALE GENOMIC DNA]</scope>
    <source>
        <strain evidence="5">MGC-MH-2018</strain>
    </source>
</reference>
<sequence>MRRRTISRRLHISPDFQLTPCRDSSSKGLSANEPQSVYDAWLASREIPGQPGSYLVPGAPRALNAKNAHLALYVTRTCTLDFLRMLWMLNPFKTSLMMALNIIRSLFPAFRGYSQALIVDELQSLIASDSFTWSRLLYLISTEVLRRVIEGCLDSFAASNESDVLGSARFYIEHKQMEQRLRLDVPTLADPTVRVLLQESDLFARSFGGGGFGMLSPMDFINVISLTTEIASHIFLILSLTRGAFHIGILFLSIFSTMLPLFLSWINYSRDPAETTSTRTEVEACDRQERLRNLAYSDVHRPEIALFGLSDWILQSWSSARKLVLSFEQPSYARNTSIIDQFNLTELVSAVQTIPLLLLIKGSSTSIGSLTVYRSSIQSLVYASRNLVTTTKMVFQGLFLMSAFTAGMKLKPKLNPKREERARYISSKGGASIVARGLSYTYPGSDKPALKNINFSLNAGETLAIVGYNGSGKSTLAKILLRIVDYDKGSLLVNNVNVRNYHPADYHSHLSAVFQGFSKYSSTLKENVGLGNIDKIGYVPAIQEAIHLAEADKFVESLPHGLKTMLATPGFESMSYPGMMNDGESSKRHDLSGGEWQKVALARAFMRAKEPGVDLLIFDEPTSSLDALAQSHITATLKSISRTPTGERTKTIIYITHSVATARGADKIAMMKDGTITEFGTHEELLSKPDGGYAALYNAAQGNPSL</sequence>
<evidence type="ECO:0000256" key="2">
    <source>
        <dbReference type="ARBA" id="ARBA00022840"/>
    </source>
</evidence>
<evidence type="ECO:0000313" key="5">
    <source>
        <dbReference type="EMBL" id="KAG5169549.1"/>
    </source>
</evidence>
<name>A0A8H8CLZ5_PSICU</name>
<keyword evidence="3" id="KW-0472">Membrane</keyword>
<feature type="transmembrane region" description="Helical" evidence="3">
    <location>
        <begin position="244"/>
        <end position="266"/>
    </location>
</feature>
<dbReference type="GO" id="GO:0015421">
    <property type="term" value="F:ABC-type oligopeptide transporter activity"/>
    <property type="evidence" value="ECO:0007669"/>
    <property type="project" value="TreeGrafter"/>
</dbReference>
<dbReference type="InterPro" id="IPR017871">
    <property type="entry name" value="ABC_transporter-like_CS"/>
</dbReference>
<dbReference type="Pfam" id="PF00005">
    <property type="entry name" value="ABC_tran"/>
    <property type="match status" value="1"/>
</dbReference>
<dbReference type="CDD" id="cd03228">
    <property type="entry name" value="ABCC_MRP_Like"/>
    <property type="match status" value="1"/>
</dbReference>
<dbReference type="GO" id="GO:0005524">
    <property type="term" value="F:ATP binding"/>
    <property type="evidence" value="ECO:0007669"/>
    <property type="project" value="UniProtKB-KW"/>
</dbReference>
<dbReference type="PROSITE" id="PS50893">
    <property type="entry name" value="ABC_TRANSPORTER_2"/>
    <property type="match status" value="1"/>
</dbReference>
<dbReference type="InterPro" id="IPR003593">
    <property type="entry name" value="AAA+_ATPase"/>
</dbReference>
<dbReference type="GO" id="GO:0016887">
    <property type="term" value="F:ATP hydrolysis activity"/>
    <property type="evidence" value="ECO:0007669"/>
    <property type="project" value="InterPro"/>
</dbReference>
<keyword evidence="3" id="KW-0812">Transmembrane</keyword>
<dbReference type="AlphaFoldDB" id="A0A8H8CLZ5"/>
<gene>
    <name evidence="5" type="ORF">JR316_006105</name>
</gene>
<evidence type="ECO:0000256" key="1">
    <source>
        <dbReference type="ARBA" id="ARBA00022741"/>
    </source>
</evidence>
<keyword evidence="1" id="KW-0547">Nucleotide-binding</keyword>
<keyword evidence="2" id="KW-0067">ATP-binding</keyword>
<dbReference type="PANTHER" id="PTHR43394">
    <property type="entry name" value="ATP-DEPENDENT PERMEASE MDL1, MITOCHONDRIAL"/>
    <property type="match status" value="1"/>
</dbReference>
<dbReference type="InterPro" id="IPR003439">
    <property type="entry name" value="ABC_transporter-like_ATP-bd"/>
</dbReference>
<dbReference type="SUPFAM" id="SSF52540">
    <property type="entry name" value="P-loop containing nucleoside triphosphate hydrolases"/>
    <property type="match status" value="1"/>
</dbReference>
<keyword evidence="3" id="KW-1133">Transmembrane helix</keyword>
<dbReference type="PANTHER" id="PTHR43394:SF1">
    <property type="entry name" value="ATP-BINDING CASSETTE SUB-FAMILY B MEMBER 10, MITOCHONDRIAL"/>
    <property type="match status" value="1"/>
</dbReference>
<dbReference type="InterPro" id="IPR039421">
    <property type="entry name" value="Type_1_exporter"/>
</dbReference>